<dbReference type="Gene3D" id="3.40.50.2000">
    <property type="entry name" value="Glycogen Phosphorylase B"/>
    <property type="match status" value="2"/>
</dbReference>
<comment type="caution">
    <text evidence="5">The sequence shown here is derived from an EMBL/GenBank/DDBJ whole genome shotgun (WGS) entry which is preliminary data.</text>
</comment>
<dbReference type="GO" id="GO:1901135">
    <property type="term" value="P:carbohydrate derivative metabolic process"/>
    <property type="evidence" value="ECO:0007669"/>
    <property type="project" value="UniProtKB-ARBA"/>
</dbReference>
<proteinExistence type="predicted"/>
<sequence>MPPERILIVIDEMEVGGSQRQITHLLGGLDRARWQPELLYFRNPSHLVDAIRAHGVAVHHLPKRGRVDIRFLCAYVAFLRRRRFALVHAFSLTAELWTLIATTLAFPFARRPALVASVRGLYLDASRTFWRIKRLIVRHSDAVIANARACADAAASGTGLGRERFDVVPNAIAAVPAITAMQRERLAAAIGHPPGRPFALFVGRLVAVKNLPCLIRALARLPRQRRPWLALAGDGPLAPSLQRQILDAGLGDDVRLLGERDDTAALMQAADLLVLPSRQEGMSNALMEAMAAGCPVVASAVGGNLELIDPERTGLLFASDDDEELAVCMQRLADDPGLRRRLAEAARERMRDGHSLARMVAATAQIYERGIRLAPASAGNASGSTVEGDA</sequence>
<feature type="domain" description="Glycosyltransferase subfamily 4-like N-terminal" evidence="4">
    <location>
        <begin position="15"/>
        <end position="172"/>
    </location>
</feature>
<dbReference type="EMBL" id="VICD02000207">
    <property type="protein sequence ID" value="KAB8181094.1"/>
    <property type="molecule type" value="Genomic_DNA"/>
</dbReference>
<dbReference type="Pfam" id="PF13439">
    <property type="entry name" value="Glyco_transf_4"/>
    <property type="match status" value="1"/>
</dbReference>
<dbReference type="GO" id="GO:0016757">
    <property type="term" value="F:glycosyltransferase activity"/>
    <property type="evidence" value="ECO:0007669"/>
    <property type="project" value="UniProtKB-KW"/>
</dbReference>
<dbReference type="Proteomes" id="UP000320431">
    <property type="component" value="Unassembled WGS sequence"/>
</dbReference>
<dbReference type="PANTHER" id="PTHR12526:SF510">
    <property type="entry name" value="D-INOSITOL 3-PHOSPHATE GLYCOSYLTRANSFERASE"/>
    <property type="match status" value="1"/>
</dbReference>
<evidence type="ECO:0000256" key="2">
    <source>
        <dbReference type="ARBA" id="ARBA00022679"/>
    </source>
</evidence>
<feature type="domain" description="Glycosyl transferase family 1" evidence="3">
    <location>
        <begin position="183"/>
        <end position="349"/>
    </location>
</feature>
<protein>
    <submittedName>
        <fullName evidence="5">Glycosyltransferase</fullName>
    </submittedName>
</protein>
<dbReference type="InterPro" id="IPR028098">
    <property type="entry name" value="Glyco_trans_4-like_N"/>
</dbReference>
<dbReference type="PANTHER" id="PTHR12526">
    <property type="entry name" value="GLYCOSYLTRANSFERASE"/>
    <property type="match status" value="1"/>
</dbReference>
<gene>
    <name evidence="5" type="ORF">FKV24_011960</name>
</gene>
<keyword evidence="2 5" id="KW-0808">Transferase</keyword>
<reference evidence="5 6" key="1">
    <citation type="submission" date="2019-10" db="EMBL/GenBank/DDBJ databases">
        <title>Lysobacter alkalisoli sp. nov., isolated from saline-alkaline soil.</title>
        <authorList>
            <person name="Sun J.-Q."/>
        </authorList>
    </citation>
    <scope>NUCLEOTIDE SEQUENCE [LARGE SCALE GENOMIC DNA]</scope>
    <source>
        <strain evidence="5 6">KCTC 42381</strain>
    </source>
</reference>
<dbReference type="RefSeq" id="WP_141482535.1">
    <property type="nucleotide sequence ID" value="NZ_VICD02000207.1"/>
</dbReference>
<name>A0A508AKK8_9GAMM</name>
<evidence type="ECO:0000313" key="6">
    <source>
        <dbReference type="Proteomes" id="UP000320431"/>
    </source>
</evidence>
<evidence type="ECO:0000259" key="3">
    <source>
        <dbReference type="Pfam" id="PF00534"/>
    </source>
</evidence>
<keyword evidence="1" id="KW-0328">Glycosyltransferase</keyword>
<evidence type="ECO:0000313" key="5">
    <source>
        <dbReference type="EMBL" id="KAB8181094.1"/>
    </source>
</evidence>
<organism evidence="5 6">
    <name type="scientific">Marilutibacter maris</name>
    <dbReference type="NCBI Taxonomy" id="1605891"/>
    <lineage>
        <taxon>Bacteria</taxon>
        <taxon>Pseudomonadati</taxon>
        <taxon>Pseudomonadota</taxon>
        <taxon>Gammaproteobacteria</taxon>
        <taxon>Lysobacterales</taxon>
        <taxon>Lysobacteraceae</taxon>
        <taxon>Marilutibacter</taxon>
    </lineage>
</organism>
<dbReference type="SUPFAM" id="SSF53756">
    <property type="entry name" value="UDP-Glycosyltransferase/glycogen phosphorylase"/>
    <property type="match status" value="1"/>
</dbReference>
<dbReference type="AlphaFoldDB" id="A0A508AKK8"/>
<evidence type="ECO:0000259" key="4">
    <source>
        <dbReference type="Pfam" id="PF13439"/>
    </source>
</evidence>
<evidence type="ECO:0000256" key="1">
    <source>
        <dbReference type="ARBA" id="ARBA00022676"/>
    </source>
</evidence>
<dbReference type="Pfam" id="PF00534">
    <property type="entry name" value="Glycos_transf_1"/>
    <property type="match status" value="1"/>
</dbReference>
<dbReference type="InterPro" id="IPR001296">
    <property type="entry name" value="Glyco_trans_1"/>
</dbReference>
<accession>A0A508AKK8</accession>